<accession>A0ABU5CRK1</accession>
<keyword evidence="2" id="KW-1185">Reference proteome</keyword>
<reference evidence="1 2" key="1">
    <citation type="submission" date="2023-10" db="EMBL/GenBank/DDBJ databases">
        <title>Virgibacillus soli CC-YMP-6 genome.</title>
        <authorList>
            <person name="Miliotis G."/>
            <person name="Sengupta P."/>
            <person name="Hameed A."/>
            <person name="Chuvochina M."/>
            <person name="Mcdonagh F."/>
            <person name="Simpson A.C."/>
            <person name="Singh N.K."/>
            <person name="Rekha P.D."/>
            <person name="Raman K."/>
            <person name="Hugenholtz P."/>
            <person name="Venkateswaran K."/>
        </authorList>
    </citation>
    <scope>NUCLEOTIDE SEQUENCE [LARGE SCALE GENOMIC DNA]</scope>
    <source>
        <strain evidence="1 2">CC-YMP-6</strain>
    </source>
</reference>
<evidence type="ECO:0000313" key="1">
    <source>
        <dbReference type="EMBL" id="MDY0408969.1"/>
    </source>
</evidence>
<comment type="caution">
    <text evidence="1">The sequence shown here is derived from an EMBL/GenBank/DDBJ whole genome shotgun (WGS) entry which is preliminary data.</text>
</comment>
<evidence type="ECO:0008006" key="3">
    <source>
        <dbReference type="Google" id="ProtNLM"/>
    </source>
</evidence>
<sequence length="51" mass="5574">MKRGEQNGKKRLLGLFAVLIGIVLLTACGGGKRGLPLDQQQVKRIQLQNKS</sequence>
<dbReference type="PROSITE" id="PS51257">
    <property type="entry name" value="PROKAR_LIPOPROTEIN"/>
    <property type="match status" value="1"/>
</dbReference>
<evidence type="ECO:0000313" key="2">
    <source>
        <dbReference type="Proteomes" id="UP001275315"/>
    </source>
</evidence>
<dbReference type="RefSeq" id="WP_320379668.1">
    <property type="nucleotide sequence ID" value="NZ_JAWDIQ010000001.1"/>
</dbReference>
<proteinExistence type="predicted"/>
<gene>
    <name evidence="1" type="ORF">RWD45_10915</name>
</gene>
<protein>
    <recommendedName>
        <fullName evidence="3">Lipoprotein</fullName>
    </recommendedName>
</protein>
<name>A0ABU5CRK1_9BACI</name>
<dbReference type="Proteomes" id="UP001275315">
    <property type="component" value="Unassembled WGS sequence"/>
</dbReference>
<dbReference type="EMBL" id="JAWDIQ010000001">
    <property type="protein sequence ID" value="MDY0408969.1"/>
    <property type="molecule type" value="Genomic_DNA"/>
</dbReference>
<organism evidence="1 2">
    <name type="scientific">Paracerasibacillus soli</name>
    <dbReference type="NCBI Taxonomy" id="480284"/>
    <lineage>
        <taxon>Bacteria</taxon>
        <taxon>Bacillati</taxon>
        <taxon>Bacillota</taxon>
        <taxon>Bacilli</taxon>
        <taxon>Bacillales</taxon>
        <taxon>Bacillaceae</taxon>
        <taxon>Paracerasibacillus</taxon>
    </lineage>
</organism>